<dbReference type="EMBL" id="BMJD01000003">
    <property type="protein sequence ID" value="GGB32263.1"/>
    <property type="molecule type" value="Genomic_DNA"/>
</dbReference>
<comment type="caution">
    <text evidence="1">The sequence shown here is derived from an EMBL/GenBank/DDBJ whole genome shotgun (WGS) entry which is preliminary data.</text>
</comment>
<reference evidence="1" key="2">
    <citation type="submission" date="2020-09" db="EMBL/GenBank/DDBJ databases">
        <authorList>
            <person name="Sun Q."/>
            <person name="Zhou Y."/>
        </authorList>
    </citation>
    <scope>NUCLEOTIDE SEQUENCE</scope>
    <source>
        <strain evidence="1">CGMCC 1.15454</strain>
    </source>
</reference>
<dbReference type="RefSeq" id="WP_188724672.1">
    <property type="nucleotide sequence ID" value="NZ_BMJD01000003.1"/>
</dbReference>
<gene>
    <name evidence="1" type="ORF">GCM10011409_07080</name>
</gene>
<evidence type="ECO:0000313" key="1">
    <source>
        <dbReference type="EMBL" id="GGB32263.1"/>
    </source>
</evidence>
<dbReference type="PANTHER" id="PTHR35586">
    <property type="entry name" value="SLL1691 PROTEIN"/>
    <property type="match status" value="1"/>
</dbReference>
<name>A0A9W5TVH0_9BACI</name>
<evidence type="ECO:0000313" key="2">
    <source>
        <dbReference type="Proteomes" id="UP000621492"/>
    </source>
</evidence>
<accession>A0A9W5TVH0</accession>
<proteinExistence type="predicted"/>
<dbReference type="AlphaFoldDB" id="A0A9W5TVH0"/>
<protein>
    <submittedName>
        <fullName evidence="1">Transposase</fullName>
    </submittedName>
</protein>
<dbReference type="Proteomes" id="UP000621492">
    <property type="component" value="Unassembled WGS sequence"/>
</dbReference>
<sequence>MLPPTLIKEKPHGYTKHDQLFKQLIHTFFDDFLEAFFPDVHQNIDFQSIKPFSEEVYTDLVQGKTRRLDIVVETKLKGTDTVIIIHIEPQNSKQDDFHERMFHYFSLLYNKYRKPIIPIAVFSYEEKWERNLYTMEFPFFHVLSFHYMTLHLRKRDWKNYIRSNNPVVAALLSKMDYKDNEKVQVKVEFLKMMARMELDPARQRLIYGFFETYLKLNEEQEEAVMEEIKQLDNADKIMELPISYEERGIAKGKEIGEKVGKEIGREIGKQIGIKEVALEMLRKEMPIELIAEVTHLKKEEIERLRETL</sequence>
<organism evidence="1 2">
    <name type="scientific">Lentibacillus populi</name>
    <dbReference type="NCBI Taxonomy" id="1827502"/>
    <lineage>
        <taxon>Bacteria</taxon>
        <taxon>Bacillati</taxon>
        <taxon>Bacillota</taxon>
        <taxon>Bacilli</taxon>
        <taxon>Bacillales</taxon>
        <taxon>Bacillaceae</taxon>
        <taxon>Lentibacillus</taxon>
    </lineage>
</organism>
<keyword evidence="2" id="KW-1185">Reference proteome</keyword>
<dbReference type="PANTHER" id="PTHR35586:SF1">
    <property type="entry name" value="SLL1691 PROTEIN"/>
    <property type="match status" value="1"/>
</dbReference>
<reference evidence="1" key="1">
    <citation type="journal article" date="2014" name="Int. J. Syst. Evol. Microbiol.">
        <title>Complete genome sequence of Corynebacterium casei LMG S-19264T (=DSM 44701T), isolated from a smear-ripened cheese.</title>
        <authorList>
            <consortium name="US DOE Joint Genome Institute (JGI-PGF)"/>
            <person name="Walter F."/>
            <person name="Albersmeier A."/>
            <person name="Kalinowski J."/>
            <person name="Ruckert C."/>
        </authorList>
    </citation>
    <scope>NUCLEOTIDE SEQUENCE</scope>
    <source>
        <strain evidence="1">CGMCC 1.15454</strain>
    </source>
</reference>